<evidence type="ECO:0000256" key="7">
    <source>
        <dbReference type="ARBA" id="ARBA00022989"/>
    </source>
</evidence>
<evidence type="ECO:0000256" key="10">
    <source>
        <dbReference type="SAM" id="Phobius"/>
    </source>
</evidence>
<evidence type="ECO:0000256" key="2">
    <source>
        <dbReference type="ARBA" id="ARBA00009105"/>
    </source>
</evidence>
<dbReference type="InterPro" id="IPR022751">
    <property type="entry name" value="Alpha_mannosyltransferase"/>
</dbReference>
<evidence type="ECO:0000256" key="1">
    <source>
        <dbReference type="ARBA" id="ARBA00004606"/>
    </source>
</evidence>
<dbReference type="Pfam" id="PF11051">
    <property type="entry name" value="Mannosyl_trans3"/>
    <property type="match status" value="1"/>
</dbReference>
<keyword evidence="3 11" id="KW-0328">Glycosyltransferase</keyword>
<feature type="transmembrane region" description="Helical" evidence="10">
    <location>
        <begin position="20"/>
        <end position="40"/>
    </location>
</feature>
<evidence type="ECO:0000313" key="12">
    <source>
        <dbReference type="Proteomes" id="UP001153069"/>
    </source>
</evidence>
<reference evidence="11" key="1">
    <citation type="submission" date="2020-06" db="EMBL/GenBank/DDBJ databases">
        <authorList>
            <consortium name="Plant Systems Biology data submission"/>
        </authorList>
    </citation>
    <scope>NUCLEOTIDE SEQUENCE</scope>
    <source>
        <strain evidence="11">D6</strain>
    </source>
</reference>
<keyword evidence="6" id="KW-0735">Signal-anchor</keyword>
<dbReference type="GO" id="GO:0005794">
    <property type="term" value="C:Golgi apparatus"/>
    <property type="evidence" value="ECO:0007669"/>
    <property type="project" value="TreeGrafter"/>
</dbReference>
<keyword evidence="7 10" id="KW-1133">Transmembrane helix</keyword>
<evidence type="ECO:0000256" key="3">
    <source>
        <dbReference type="ARBA" id="ARBA00022676"/>
    </source>
</evidence>
<keyword evidence="4" id="KW-0808">Transferase</keyword>
<name>A0A9N8DEJ9_9STRA</name>
<accession>A0A9N8DEJ9</accession>
<gene>
    <name evidence="11" type="ORF">SEMRO_58_G033580.1</name>
</gene>
<evidence type="ECO:0000256" key="5">
    <source>
        <dbReference type="ARBA" id="ARBA00022692"/>
    </source>
</evidence>
<dbReference type="PANTHER" id="PTHR31392">
    <property type="entry name" value="ALPHA-1,3-MANNOSYLTRANSFERASE MNN1-RELATED"/>
    <property type="match status" value="1"/>
</dbReference>
<keyword evidence="5 10" id="KW-0812">Transmembrane</keyword>
<dbReference type="EMBL" id="CAICTM010000057">
    <property type="protein sequence ID" value="CAB9499304.1"/>
    <property type="molecule type" value="Genomic_DNA"/>
</dbReference>
<dbReference type="InterPro" id="IPR029044">
    <property type="entry name" value="Nucleotide-diphossugar_trans"/>
</dbReference>
<evidence type="ECO:0000256" key="8">
    <source>
        <dbReference type="ARBA" id="ARBA00023136"/>
    </source>
</evidence>
<dbReference type="SUPFAM" id="SSF53448">
    <property type="entry name" value="Nucleotide-diphospho-sugar transferases"/>
    <property type="match status" value="1"/>
</dbReference>
<sequence length="589" mass="67536">MKKLITNSSSGKKTKFSMRLLVKFCFGMAILVWGISLLWVSRHANNFQQDEEYDHNIVLGVPTIHYHIPESLVPSHPVRVLARDPSQEQIKTPDGRSTLLSTEAFREFGEDLRTLMQQGRESLLSRGNVEATIGFRQHLHARAPWLKGDPSDPAWPYNTIPKPIDGKAIIICAGDPQLPYLKNLIYSLRVDHDSSMPIKIIFLDDQDLTTPSQEIVTNIIPPDKPKNLEFVNLSKYFNLKQVHLKGWDLKAYGLLAVPENEVMFLDVDVMLLQSPETMFEQNGYQESGALFFHDRMFMRYIDFLYDPGTFAMALQPNLSDPAKRAIHNGDTPYNSEHVQESGMLLLDKTRSIVGLWAVCLIYGREDVRRYAQAYHMYGDKEMYWISFETVGEKYTWAKFYPGAIGGVATDFEFNNIAMVPTDAGPDVGRKLEYANNNHFGLCGRLVHFDEMGQPLWVNGGYLTKEEEWQSTSAVGSYPLNPLWFVDGGDWTTEDFIPEYTAGPFEKIWSFFAPNPRLEDYLGHWEHVKDSIPMNQNWRVHERIGVYCLMANTRGIQLVPPAAYELGSEAVKRFFLEELQKGHKYDNYFQ</sequence>
<dbReference type="AlphaFoldDB" id="A0A9N8DEJ9"/>
<organism evidence="11 12">
    <name type="scientific">Seminavis robusta</name>
    <dbReference type="NCBI Taxonomy" id="568900"/>
    <lineage>
        <taxon>Eukaryota</taxon>
        <taxon>Sar</taxon>
        <taxon>Stramenopiles</taxon>
        <taxon>Ochrophyta</taxon>
        <taxon>Bacillariophyta</taxon>
        <taxon>Bacillariophyceae</taxon>
        <taxon>Bacillariophycidae</taxon>
        <taxon>Naviculales</taxon>
        <taxon>Naviculaceae</taxon>
        <taxon>Seminavis</taxon>
    </lineage>
</organism>
<proteinExistence type="inferred from homology"/>
<dbReference type="PANTHER" id="PTHR31392:SF1">
    <property type="entry name" value="ALPHA-1,3-MANNOSYLTRANSFERASE MNN1-RELATED"/>
    <property type="match status" value="1"/>
</dbReference>
<comment type="caution">
    <text evidence="11">The sequence shown here is derived from an EMBL/GenBank/DDBJ whole genome shotgun (WGS) entry which is preliminary data.</text>
</comment>
<keyword evidence="8 10" id="KW-0472">Membrane</keyword>
<dbReference type="Gene3D" id="3.90.550.10">
    <property type="entry name" value="Spore Coat Polysaccharide Biosynthesis Protein SpsA, Chain A"/>
    <property type="match status" value="1"/>
</dbReference>
<protein>
    <submittedName>
        <fullName evidence="11">Mannosyltransferase putative</fullName>
    </submittedName>
</protein>
<dbReference type="Proteomes" id="UP001153069">
    <property type="component" value="Unassembled WGS sequence"/>
</dbReference>
<dbReference type="GO" id="GO:0016020">
    <property type="term" value="C:membrane"/>
    <property type="evidence" value="ECO:0007669"/>
    <property type="project" value="UniProtKB-SubCell"/>
</dbReference>
<keyword evidence="9" id="KW-0325">Glycoprotein</keyword>
<comment type="subcellular location">
    <subcellularLocation>
        <location evidence="1">Membrane</location>
        <topology evidence="1">Single-pass type II membrane protein</topology>
    </subcellularLocation>
</comment>
<keyword evidence="12" id="KW-1185">Reference proteome</keyword>
<dbReference type="OrthoDB" id="430354at2759"/>
<dbReference type="GO" id="GO:0000033">
    <property type="term" value="F:alpha-1,3-mannosyltransferase activity"/>
    <property type="evidence" value="ECO:0007669"/>
    <property type="project" value="TreeGrafter"/>
</dbReference>
<evidence type="ECO:0000256" key="9">
    <source>
        <dbReference type="ARBA" id="ARBA00023180"/>
    </source>
</evidence>
<evidence type="ECO:0000313" key="11">
    <source>
        <dbReference type="EMBL" id="CAB9499304.1"/>
    </source>
</evidence>
<evidence type="ECO:0000256" key="4">
    <source>
        <dbReference type="ARBA" id="ARBA00022679"/>
    </source>
</evidence>
<comment type="similarity">
    <text evidence="2">Belongs to the MNN1/MNT family.</text>
</comment>
<dbReference type="GO" id="GO:0006493">
    <property type="term" value="P:protein O-linked glycosylation"/>
    <property type="evidence" value="ECO:0007669"/>
    <property type="project" value="TreeGrafter"/>
</dbReference>
<evidence type="ECO:0000256" key="6">
    <source>
        <dbReference type="ARBA" id="ARBA00022968"/>
    </source>
</evidence>